<dbReference type="NCBIfam" id="NF033707">
    <property type="entry name" value="T9SS_sortase"/>
    <property type="match status" value="1"/>
</dbReference>
<dbReference type="Gene3D" id="2.60.40.4070">
    <property type="match status" value="1"/>
</dbReference>
<proteinExistence type="predicted"/>
<dbReference type="Pfam" id="PF01364">
    <property type="entry name" value="Peptidase_C25"/>
    <property type="match status" value="1"/>
</dbReference>
<organism evidence="3 4">
    <name type="scientific">Flaviaesturariibacter aridisoli</name>
    <dbReference type="NCBI Taxonomy" id="2545761"/>
    <lineage>
        <taxon>Bacteria</taxon>
        <taxon>Pseudomonadati</taxon>
        <taxon>Bacteroidota</taxon>
        <taxon>Chitinophagia</taxon>
        <taxon>Chitinophagales</taxon>
        <taxon>Chitinophagaceae</taxon>
        <taxon>Flaviaestuariibacter</taxon>
    </lineage>
</organism>
<protein>
    <submittedName>
        <fullName evidence="3">Type IX secretion system sortase PorU</fullName>
    </submittedName>
</protein>
<keyword evidence="1" id="KW-0732">Signal</keyword>
<gene>
    <name evidence="3" type="primary">porU</name>
    <name evidence="3" type="ORF">E0486_01125</name>
</gene>
<dbReference type="InterPro" id="IPR029030">
    <property type="entry name" value="Caspase-like_dom_sf"/>
</dbReference>
<dbReference type="Gene3D" id="3.40.50.1460">
    <property type="match status" value="1"/>
</dbReference>
<dbReference type="GO" id="GO:0006508">
    <property type="term" value="P:proteolysis"/>
    <property type="evidence" value="ECO:0007669"/>
    <property type="project" value="InterPro"/>
</dbReference>
<dbReference type="SUPFAM" id="SSF52129">
    <property type="entry name" value="Caspase-like"/>
    <property type="match status" value="1"/>
</dbReference>
<dbReference type="InterPro" id="IPR026444">
    <property type="entry name" value="Secre_tail"/>
</dbReference>
<dbReference type="Proteomes" id="UP000295164">
    <property type="component" value="Unassembled WGS sequence"/>
</dbReference>
<dbReference type="OrthoDB" id="9809780at2"/>
<dbReference type="CDD" id="cd02258">
    <property type="entry name" value="Peptidase_C25_N"/>
    <property type="match status" value="1"/>
</dbReference>
<dbReference type="EMBL" id="SKFH01000001">
    <property type="protein sequence ID" value="TCZ74937.1"/>
    <property type="molecule type" value="Genomic_DNA"/>
</dbReference>
<evidence type="ECO:0000259" key="2">
    <source>
        <dbReference type="Pfam" id="PF01364"/>
    </source>
</evidence>
<accession>A0A4R4E786</accession>
<dbReference type="Gene3D" id="3.40.50.10390">
    <property type="entry name" value="Gingipain r, domain 1"/>
    <property type="match status" value="1"/>
</dbReference>
<dbReference type="AlphaFoldDB" id="A0A4R4E786"/>
<name>A0A4R4E786_9BACT</name>
<dbReference type="RefSeq" id="WP_131850292.1">
    <property type="nucleotide sequence ID" value="NZ_SKFH01000001.1"/>
</dbReference>
<keyword evidence="4" id="KW-1185">Reference proteome</keyword>
<dbReference type="NCBIfam" id="TIGR04183">
    <property type="entry name" value="Por_Secre_tail"/>
    <property type="match status" value="1"/>
</dbReference>
<comment type="caution">
    <text evidence="3">The sequence shown here is derived from an EMBL/GenBank/DDBJ whole genome shotgun (WGS) entry which is preliminary data.</text>
</comment>
<feature type="domain" description="Gingipain" evidence="2">
    <location>
        <begin position="405"/>
        <end position="777"/>
    </location>
</feature>
<reference evidence="3 4" key="1">
    <citation type="submission" date="2019-03" db="EMBL/GenBank/DDBJ databases">
        <authorList>
            <person name="Kim M.K.M."/>
        </authorList>
    </citation>
    <scope>NUCLEOTIDE SEQUENCE [LARGE SCALE GENOMIC DNA]</scope>
    <source>
        <strain evidence="3 4">17J68-15</strain>
    </source>
</reference>
<evidence type="ECO:0000256" key="1">
    <source>
        <dbReference type="ARBA" id="ARBA00022729"/>
    </source>
</evidence>
<dbReference type="InterPro" id="IPR029031">
    <property type="entry name" value="Gingipain_N_sf"/>
</dbReference>
<dbReference type="GO" id="GO:0008234">
    <property type="term" value="F:cysteine-type peptidase activity"/>
    <property type="evidence" value="ECO:0007669"/>
    <property type="project" value="InterPro"/>
</dbReference>
<dbReference type="InterPro" id="IPR001769">
    <property type="entry name" value="Gingipain"/>
</dbReference>
<evidence type="ECO:0000313" key="4">
    <source>
        <dbReference type="Proteomes" id="UP000295164"/>
    </source>
</evidence>
<sequence>MTFSCRTVLLLLFTTFSVAVLHAQRNWKPHSVLASGTWYRVAVPADGVYKMDAAFLSGLGLGAAIPSAALRVWGGGAGAVPESNATPRVDDLEEVALLVQDGGDGSLGGSDYVLFYARGPHPWQKDSVNRSFTHEQNPYSDVAWYFITVGGNGKRVGTAAGGGGPQVVTGFDEHIYYEKDSVNFLSSGKDWWGEEFSNLPGRTLSRSFAPDAPDVLAGTQLQLRTRVAARSIGNGSSFRIELNGAPALQVPVLPVSGIFNDLFAQQSSQTGYTIYSGSGFSLTYTYVPGGPNAQGWLDWFEVVYRRALRLPAGRQLLFRDWSSVGGGGATFQLSGASSSTGVWDVTDPFNARAVSGTLSGGTFSFGAATDRLREYAAFGTDFPVPAAAGTVPNQDLHATTPADLLIVTHPAFVAQAQQLSAFHRQHDGLRVVTVSTEQVYREFSGGSPDPGALRDFVKMYYDRYRSTWGASGKYLLLLGRGSFDYKDRVRNNSNFVPVYESPISLDPLSTYASDDFFGFLDDNEDINSGLVLNTLDIGIGRIPARNATEAQNFVNKVLAYHSPASFGPWRNNATFVADDGDYNLHLDDAETMAATAAAQDPFLNETKIYLDAYRKEGGTAGGTYPQANAAINNNILNGTLIWNYSGHGGYARLAEETIADQDIINNWNNANRLPLFVTATCDFAPYDLPGINSLGEDLLVRPRTGAIALMTTNRVVFAFSNRLLNNNYLKVALQPDANGRYKTLGEAVQASKNLTYSTSGDLTNNRKFALLGDPAMTIGFPKGRVRPLLLNGHPIANIDTLSATEFAEIEGEVTDIAGARLSDFSGTVSLTLFDKPQTVRTLGNDPTSTPVPFQLQTNSLFRGKVTAQGGRFKFRFRLPRDINFQYGAGRMSFYAQDSSRDATGVSGNVLIGGLAPGAITDNEGPQIRAWLNDERFVGGSVTNQNPVLLLRLADSSGINTGNAGIDHDIVVTLDGNNRNYYVLNDFYETEPDTYQSGSVRFQLPELTPGHHTLTIKAWDVLNNSSTRTLEFTVANDEELVLGHVLNYPNPFTTGTQFWFEHNKPGLELRVRAEIFTVTGRLIKTIRHTILTDGNRSNDTEWDGRDDFGQRVGRGVYIYRLTVESSDGKRASQLQKLVVL</sequence>
<evidence type="ECO:0000313" key="3">
    <source>
        <dbReference type="EMBL" id="TCZ74937.1"/>
    </source>
</evidence>